<dbReference type="Proteomes" id="UP000024635">
    <property type="component" value="Unassembled WGS sequence"/>
</dbReference>
<accession>A0A016VH75</accession>
<comment type="caution">
    <text evidence="2">The sequence shown here is derived from an EMBL/GenBank/DDBJ whole genome shotgun (WGS) entry which is preliminary data.</text>
</comment>
<evidence type="ECO:0000313" key="2">
    <source>
        <dbReference type="EMBL" id="EYC26088.1"/>
    </source>
</evidence>
<protein>
    <recommendedName>
        <fullName evidence="4">Saposin B-type domain-containing protein</fullName>
    </recommendedName>
</protein>
<dbReference type="EMBL" id="JARK01001347">
    <property type="protein sequence ID" value="EYC26088.1"/>
    <property type="molecule type" value="Genomic_DNA"/>
</dbReference>
<keyword evidence="1" id="KW-0732">Signal</keyword>
<gene>
    <name evidence="2" type="primary">Acey_s0011.g1551</name>
    <name evidence="2" type="ORF">Y032_0011g1551</name>
</gene>
<organism evidence="2 3">
    <name type="scientific">Ancylostoma ceylanicum</name>
    <dbReference type="NCBI Taxonomy" id="53326"/>
    <lineage>
        <taxon>Eukaryota</taxon>
        <taxon>Metazoa</taxon>
        <taxon>Ecdysozoa</taxon>
        <taxon>Nematoda</taxon>
        <taxon>Chromadorea</taxon>
        <taxon>Rhabditida</taxon>
        <taxon>Rhabditina</taxon>
        <taxon>Rhabditomorpha</taxon>
        <taxon>Strongyloidea</taxon>
        <taxon>Ancylostomatidae</taxon>
        <taxon>Ancylostomatinae</taxon>
        <taxon>Ancylostoma</taxon>
    </lineage>
</organism>
<feature type="signal peptide" evidence="1">
    <location>
        <begin position="1"/>
        <end position="25"/>
    </location>
</feature>
<dbReference type="OrthoDB" id="10297209at2759"/>
<feature type="chain" id="PRO_5001490142" description="Saposin B-type domain-containing protein" evidence="1">
    <location>
        <begin position="26"/>
        <end position="119"/>
    </location>
</feature>
<evidence type="ECO:0000313" key="3">
    <source>
        <dbReference type="Proteomes" id="UP000024635"/>
    </source>
</evidence>
<reference evidence="3" key="1">
    <citation type="journal article" date="2015" name="Nat. Genet.">
        <title>The genome and transcriptome of the zoonotic hookworm Ancylostoma ceylanicum identify infection-specific gene families.</title>
        <authorList>
            <person name="Schwarz E.M."/>
            <person name="Hu Y."/>
            <person name="Antoshechkin I."/>
            <person name="Miller M.M."/>
            <person name="Sternberg P.W."/>
            <person name="Aroian R.V."/>
        </authorList>
    </citation>
    <scope>NUCLEOTIDE SEQUENCE</scope>
    <source>
        <strain evidence="3">HY135</strain>
    </source>
</reference>
<proteinExistence type="predicted"/>
<dbReference type="AlphaFoldDB" id="A0A016VH75"/>
<sequence length="119" mass="13619">MQCTAKRMKVVYLIATFCLVYLANATRDCRLECFQAAQSYRNGKHDKVGNIEEYVMKDCEGFAKDLRYQCSKAVPLILTNADIKKTIEAWDTDSASSKDTEKRVKRFCKKACRKASQSK</sequence>
<keyword evidence="3" id="KW-1185">Reference proteome</keyword>
<evidence type="ECO:0000256" key="1">
    <source>
        <dbReference type="SAM" id="SignalP"/>
    </source>
</evidence>
<name>A0A016VH75_9BILA</name>
<evidence type="ECO:0008006" key="4">
    <source>
        <dbReference type="Google" id="ProtNLM"/>
    </source>
</evidence>